<keyword evidence="3" id="KW-0813">Transport</keyword>
<keyword evidence="5" id="KW-0690">Ribosome biogenesis</keyword>
<dbReference type="KEGG" id="ndi:NDAI_0H02030"/>
<dbReference type="AlphaFoldDB" id="G0WF16"/>
<dbReference type="GO" id="GO:0000055">
    <property type="term" value="P:ribosomal large subunit export from nucleus"/>
    <property type="evidence" value="ECO:0007669"/>
    <property type="project" value="EnsemblFungi"/>
</dbReference>
<dbReference type="OrthoDB" id="4068492at2759"/>
<dbReference type="GO" id="GO:0030687">
    <property type="term" value="C:preribosome, large subunit precursor"/>
    <property type="evidence" value="ECO:0007669"/>
    <property type="project" value="EnsemblFungi"/>
</dbReference>
<keyword evidence="4" id="KW-0963">Cytoplasm</keyword>
<dbReference type="Proteomes" id="UP000000689">
    <property type="component" value="Chromosome 8"/>
</dbReference>
<dbReference type="GeneID" id="11495908"/>
<evidence type="ECO:0000256" key="2">
    <source>
        <dbReference type="ARBA" id="ARBA00004496"/>
    </source>
</evidence>
<reference evidence="8 9" key="1">
    <citation type="journal article" date="2011" name="Proc. Natl. Acad. Sci. U.S.A.">
        <title>Evolutionary erosion of yeast sex chromosomes by mating-type switching accidents.</title>
        <authorList>
            <person name="Gordon J.L."/>
            <person name="Armisen D."/>
            <person name="Proux-Wera E."/>
            <person name="Oheigeartaigh S.S."/>
            <person name="Byrne K.P."/>
            <person name="Wolfe K.H."/>
        </authorList>
    </citation>
    <scope>NUCLEOTIDE SEQUENCE [LARGE SCALE GENOMIC DNA]</scope>
    <source>
        <strain evidence="9">ATCC 10597 / BCRC 20456 / CBS 421 / NBRC 0211 / NRRL Y-12639</strain>
    </source>
</reference>
<dbReference type="RefSeq" id="XP_003671620.1">
    <property type="nucleotide sequence ID" value="XM_003671572.1"/>
</dbReference>
<evidence type="ECO:0000256" key="7">
    <source>
        <dbReference type="SAM" id="MobiDB-lite"/>
    </source>
</evidence>
<name>G0WF16_NAUDC</name>
<dbReference type="PANTHER" id="PTHR28280">
    <property type="entry name" value="SHUTTLING PRE-60S FACTOR ECM1"/>
    <property type="match status" value="1"/>
</dbReference>
<dbReference type="Pfam" id="PF09135">
    <property type="entry name" value="Alb1"/>
    <property type="match status" value="1"/>
</dbReference>
<dbReference type="EMBL" id="HE580274">
    <property type="protein sequence ID" value="CCD26377.1"/>
    <property type="molecule type" value="Genomic_DNA"/>
</dbReference>
<sequence>MVYYKKRTCLVLSCRVLSLLLLSSNNHIISYHIIAIYCTKYLYRRTYTHTHTHTHTHNHRRRGKEVIKEIQETARQAESSLIPITKDLENITRAEDTNLTNILIRTAAKNERLLEAKLKKKEQKKSNNNNNRINKKKAIEAKLSQASITSMDKERLERALHFTNRLDGKIAKSISRAKFVQSTRKAGWESTNESIKRDLISQAGLVTKNKNLHLSTTIDKNDDIEKDIENANKVALENEEGEEKTIIVDQKPIITKNLFDLLPSEIEE</sequence>
<dbReference type="InterPro" id="IPR022784">
    <property type="entry name" value="Ribosome_bgen_Alb1"/>
</dbReference>
<dbReference type="InterPro" id="IPR053278">
    <property type="entry name" value="Pre-60S_factor_ECM1"/>
</dbReference>
<accession>G0WF16</accession>
<evidence type="ECO:0000256" key="6">
    <source>
        <dbReference type="ARBA" id="ARBA00023242"/>
    </source>
</evidence>
<evidence type="ECO:0000313" key="9">
    <source>
        <dbReference type="Proteomes" id="UP000000689"/>
    </source>
</evidence>
<organism evidence="8 9">
    <name type="scientific">Naumovozyma dairenensis (strain ATCC 10597 / BCRC 20456 / CBS 421 / NBRC 0211 / NRRL Y-12639)</name>
    <name type="common">Saccharomyces dairenensis</name>
    <dbReference type="NCBI Taxonomy" id="1071378"/>
    <lineage>
        <taxon>Eukaryota</taxon>
        <taxon>Fungi</taxon>
        <taxon>Dikarya</taxon>
        <taxon>Ascomycota</taxon>
        <taxon>Saccharomycotina</taxon>
        <taxon>Saccharomycetes</taxon>
        <taxon>Saccharomycetales</taxon>
        <taxon>Saccharomycetaceae</taxon>
        <taxon>Naumovozyma</taxon>
    </lineage>
</organism>
<dbReference type="eggNOG" id="ENOG502S24Y">
    <property type="taxonomic scope" value="Eukaryota"/>
</dbReference>
<dbReference type="GO" id="GO:0005730">
    <property type="term" value="C:nucleolus"/>
    <property type="evidence" value="ECO:0007669"/>
    <property type="project" value="EnsemblFungi"/>
</dbReference>
<dbReference type="GO" id="GO:0005737">
    <property type="term" value="C:cytoplasm"/>
    <property type="evidence" value="ECO:0007669"/>
    <property type="project" value="UniProtKB-SubCell"/>
</dbReference>
<comment type="subcellular location">
    <subcellularLocation>
        <location evidence="2">Cytoplasm</location>
    </subcellularLocation>
    <subcellularLocation>
        <location evidence="1">Nucleus</location>
    </subcellularLocation>
</comment>
<gene>
    <name evidence="8" type="primary">NDAI0H02030</name>
    <name evidence="8" type="ordered locus">NDAI_0H02030</name>
</gene>
<evidence type="ECO:0000256" key="5">
    <source>
        <dbReference type="ARBA" id="ARBA00022517"/>
    </source>
</evidence>
<evidence type="ECO:0000256" key="1">
    <source>
        <dbReference type="ARBA" id="ARBA00004123"/>
    </source>
</evidence>
<feature type="region of interest" description="Disordered" evidence="7">
    <location>
        <begin position="119"/>
        <end position="138"/>
    </location>
</feature>
<keyword evidence="6" id="KW-0539">Nucleus</keyword>
<evidence type="ECO:0000256" key="4">
    <source>
        <dbReference type="ARBA" id="ARBA00022490"/>
    </source>
</evidence>
<keyword evidence="9" id="KW-1185">Reference proteome</keyword>
<dbReference type="HOGENOM" id="CLU_090725_0_0_1"/>
<evidence type="ECO:0000256" key="3">
    <source>
        <dbReference type="ARBA" id="ARBA00022448"/>
    </source>
</evidence>
<dbReference type="GO" id="GO:1990275">
    <property type="term" value="F:preribosome binding"/>
    <property type="evidence" value="ECO:0007669"/>
    <property type="project" value="EnsemblFungi"/>
</dbReference>
<protein>
    <submittedName>
        <fullName evidence="8">Uncharacterized protein</fullName>
    </submittedName>
</protein>
<dbReference type="PANTHER" id="PTHR28280:SF1">
    <property type="entry name" value="SHUTTLING PRE-60S FACTOR ECM1"/>
    <property type="match status" value="1"/>
</dbReference>
<evidence type="ECO:0000313" key="8">
    <source>
        <dbReference type="EMBL" id="CCD26377.1"/>
    </source>
</evidence>
<proteinExistence type="predicted"/>
<dbReference type="STRING" id="1071378.G0WF16"/>